<evidence type="ECO:0000313" key="3">
    <source>
        <dbReference type="Proteomes" id="UP000479000"/>
    </source>
</evidence>
<gene>
    <name evidence="2" type="ORF">NTEN_LOCUS19217</name>
</gene>
<dbReference type="AlphaFoldDB" id="A0A6H5HE34"/>
<evidence type="ECO:0000256" key="1">
    <source>
        <dbReference type="SAM" id="MobiDB-lite"/>
    </source>
</evidence>
<protein>
    <submittedName>
        <fullName evidence="2">Uncharacterized protein</fullName>
    </submittedName>
</protein>
<feature type="compositionally biased region" description="Low complexity" evidence="1">
    <location>
        <begin position="191"/>
        <end position="207"/>
    </location>
</feature>
<reference evidence="2 3" key="1">
    <citation type="submission" date="2020-02" db="EMBL/GenBank/DDBJ databases">
        <authorList>
            <person name="Ferguson B K."/>
        </authorList>
    </citation>
    <scope>NUCLEOTIDE SEQUENCE [LARGE SCALE GENOMIC DNA]</scope>
</reference>
<keyword evidence="3" id="KW-1185">Reference proteome</keyword>
<proteinExistence type="predicted"/>
<feature type="compositionally biased region" description="Basic and acidic residues" evidence="1">
    <location>
        <begin position="176"/>
        <end position="186"/>
    </location>
</feature>
<name>A0A6H5HE34_9HEMI</name>
<feature type="region of interest" description="Disordered" evidence="1">
    <location>
        <begin position="150"/>
        <end position="249"/>
    </location>
</feature>
<evidence type="ECO:0000313" key="2">
    <source>
        <dbReference type="EMBL" id="CAB0014810.1"/>
    </source>
</evidence>
<organism evidence="2 3">
    <name type="scientific">Nesidiocoris tenuis</name>
    <dbReference type="NCBI Taxonomy" id="355587"/>
    <lineage>
        <taxon>Eukaryota</taxon>
        <taxon>Metazoa</taxon>
        <taxon>Ecdysozoa</taxon>
        <taxon>Arthropoda</taxon>
        <taxon>Hexapoda</taxon>
        <taxon>Insecta</taxon>
        <taxon>Pterygota</taxon>
        <taxon>Neoptera</taxon>
        <taxon>Paraneoptera</taxon>
        <taxon>Hemiptera</taxon>
        <taxon>Heteroptera</taxon>
        <taxon>Panheteroptera</taxon>
        <taxon>Cimicomorpha</taxon>
        <taxon>Miridae</taxon>
        <taxon>Dicyphina</taxon>
        <taxon>Nesidiocoris</taxon>
    </lineage>
</organism>
<sequence>MLPSATGRSVSASPGWCNRLVVCFRSNVAEGVVRNTSRTFSAALSNKSSPSEVLYFTGAILKTGNELVGRTRLKSPRNFGIRLPSHILVGQAPNCLSNYTEAVKNNCYVSEWMYWNRPKIENRIGASEKTFSESLPEQVFVCPSVPVAGERLNPRTAGRKHSTIESSTACGSSRSRRGDRASDLPPRRQTGAQRAARLSAAQRGGSAESTHCGAISLLGGSDVPKRSALSQSDKRSSRLDTPADGSNRWPLKIQLSNLSGMQRPFSGGVR</sequence>
<dbReference type="Proteomes" id="UP000479000">
    <property type="component" value="Unassembled WGS sequence"/>
</dbReference>
<dbReference type="EMBL" id="CADCXU010028217">
    <property type="protein sequence ID" value="CAB0014810.1"/>
    <property type="molecule type" value="Genomic_DNA"/>
</dbReference>
<accession>A0A6H5HE34</accession>